<protein>
    <submittedName>
        <fullName evidence="1">Uncharacterized protein</fullName>
    </submittedName>
</protein>
<name>A0A2P5E6J2_TREOI</name>
<gene>
    <name evidence="1" type="ORF">TorRG33x02_230370</name>
</gene>
<accession>A0A2P5E6J2</accession>
<dbReference type="InParanoid" id="A0A2P5E6J2"/>
<reference evidence="2" key="1">
    <citation type="submission" date="2016-06" db="EMBL/GenBank/DDBJ databases">
        <title>Parallel loss of symbiosis genes in relatives of nitrogen-fixing non-legume Parasponia.</title>
        <authorList>
            <person name="Van Velzen R."/>
            <person name="Holmer R."/>
            <person name="Bu F."/>
            <person name="Rutten L."/>
            <person name="Van Zeijl A."/>
            <person name="Liu W."/>
            <person name="Santuari L."/>
            <person name="Cao Q."/>
            <person name="Sharma T."/>
            <person name="Shen D."/>
            <person name="Roswanjaya Y."/>
            <person name="Wardhani T."/>
            <person name="Kalhor M.S."/>
            <person name="Jansen J."/>
            <person name="Van den Hoogen J."/>
            <person name="Gungor B."/>
            <person name="Hartog M."/>
            <person name="Hontelez J."/>
            <person name="Verver J."/>
            <person name="Yang W.-C."/>
            <person name="Schijlen E."/>
            <person name="Repin R."/>
            <person name="Schilthuizen M."/>
            <person name="Schranz E."/>
            <person name="Heidstra R."/>
            <person name="Miyata K."/>
            <person name="Fedorova E."/>
            <person name="Kohlen W."/>
            <person name="Bisseling T."/>
            <person name="Smit S."/>
            <person name="Geurts R."/>
        </authorList>
    </citation>
    <scope>NUCLEOTIDE SEQUENCE [LARGE SCALE GENOMIC DNA]</scope>
    <source>
        <strain evidence="2">cv. RG33-2</strain>
    </source>
</reference>
<comment type="caution">
    <text evidence="1">The sequence shown here is derived from an EMBL/GenBank/DDBJ whole genome shotgun (WGS) entry which is preliminary data.</text>
</comment>
<dbReference type="Proteomes" id="UP000237000">
    <property type="component" value="Unassembled WGS sequence"/>
</dbReference>
<dbReference type="EMBL" id="JXTC01000223">
    <property type="protein sequence ID" value="PON81153.1"/>
    <property type="molecule type" value="Genomic_DNA"/>
</dbReference>
<proteinExistence type="predicted"/>
<evidence type="ECO:0000313" key="2">
    <source>
        <dbReference type="Proteomes" id="UP000237000"/>
    </source>
</evidence>
<keyword evidence="2" id="KW-1185">Reference proteome</keyword>
<sequence>MAWERFKIRLNRDLDHELPYWYQLQVFMKGLNPTSKSWVKDRYGFLICEERPEDEAYQMMEDMAKFDFEYFYFEESSKELEEEEPQDILVNEEV</sequence>
<organism evidence="1 2">
    <name type="scientific">Trema orientale</name>
    <name type="common">Charcoal tree</name>
    <name type="synonym">Celtis orientalis</name>
    <dbReference type="NCBI Taxonomy" id="63057"/>
    <lineage>
        <taxon>Eukaryota</taxon>
        <taxon>Viridiplantae</taxon>
        <taxon>Streptophyta</taxon>
        <taxon>Embryophyta</taxon>
        <taxon>Tracheophyta</taxon>
        <taxon>Spermatophyta</taxon>
        <taxon>Magnoliopsida</taxon>
        <taxon>eudicotyledons</taxon>
        <taxon>Gunneridae</taxon>
        <taxon>Pentapetalae</taxon>
        <taxon>rosids</taxon>
        <taxon>fabids</taxon>
        <taxon>Rosales</taxon>
        <taxon>Cannabaceae</taxon>
        <taxon>Trema</taxon>
    </lineage>
</organism>
<dbReference type="AlphaFoldDB" id="A0A2P5E6J2"/>
<evidence type="ECO:0000313" key="1">
    <source>
        <dbReference type="EMBL" id="PON81153.1"/>
    </source>
</evidence>